<keyword evidence="7" id="KW-0472">Membrane</keyword>
<dbReference type="Gene3D" id="1.10.287.130">
    <property type="match status" value="1"/>
</dbReference>
<dbReference type="GO" id="GO:0000155">
    <property type="term" value="F:phosphorelay sensor kinase activity"/>
    <property type="evidence" value="ECO:0007669"/>
    <property type="project" value="InterPro"/>
</dbReference>
<feature type="transmembrane region" description="Helical" evidence="7">
    <location>
        <begin position="242"/>
        <end position="262"/>
    </location>
</feature>
<keyword evidence="3" id="KW-0597">Phosphoprotein</keyword>
<keyword evidence="4" id="KW-0808">Transferase</keyword>
<keyword evidence="6" id="KW-0902">Two-component regulatory system</keyword>
<dbReference type="EC" id="2.7.13.3" evidence="2"/>
<evidence type="ECO:0000313" key="10">
    <source>
        <dbReference type="Proteomes" id="UP000279562"/>
    </source>
</evidence>
<sequence>MERRIKIIWALSFASMILIVAGQGYWLWNQYQYKNGEYEEEIRRCVMDAVAANDSVRRMQPKKVFIKPNVSFYNTNVDMRADRDSTTGKAKECYTRTFIISSTFADSLRTIKKIAKTADADFNLNISIDSVIHKEKIVIYGEDKALFDMSFTEAINAYQLQVDVPFTLQRFDSVLAAKLGDMPFETKLTMRPDTLYQWAETVERLGNGLRPVLRIVYPYNPLKRELVQIDVRILPHTLLLRMGWQLLGSLFLIFLLAVCLLLQIKTILKQRRIDELRKSFVNTMIHELKRPVQALKMCVAFLNDKNMRTDEQSMDEVVHDSMSELDNLSAYLRKLRDMTRADDEQTHLSVSTFDLKPVVEKLVRLQHAPEGKHVTFTTRFTDHLFVTADPVHISNIVSNLIENAVKYSGASVHITVDCALHDHRLTIKVADDGIGIPASEQLRVFDKFYRSSNLPDKALPGIGLGLSYVKLLVEAHRGTVSLTSRVDKGTTIEISIPQ</sequence>
<dbReference type="SMART" id="SM00388">
    <property type="entry name" value="HisKA"/>
    <property type="match status" value="1"/>
</dbReference>
<comment type="catalytic activity">
    <reaction evidence="1">
        <text>ATP + protein L-histidine = ADP + protein N-phospho-L-histidine.</text>
        <dbReference type="EC" id="2.7.13.3"/>
    </reaction>
</comment>
<dbReference type="Gene3D" id="3.30.565.10">
    <property type="entry name" value="Histidine kinase-like ATPase, C-terminal domain"/>
    <property type="match status" value="1"/>
</dbReference>
<dbReference type="Pfam" id="PF02518">
    <property type="entry name" value="HATPase_c"/>
    <property type="match status" value="1"/>
</dbReference>
<keyword evidence="5 9" id="KW-0418">Kinase</keyword>
<dbReference type="InterPro" id="IPR003594">
    <property type="entry name" value="HATPase_dom"/>
</dbReference>
<evidence type="ECO:0000259" key="8">
    <source>
        <dbReference type="PROSITE" id="PS50109"/>
    </source>
</evidence>
<dbReference type="InterPro" id="IPR005467">
    <property type="entry name" value="His_kinase_dom"/>
</dbReference>
<dbReference type="EMBL" id="RQYF01000020">
    <property type="protein sequence ID" value="RRD91886.1"/>
    <property type="molecule type" value="Genomic_DNA"/>
</dbReference>
<dbReference type="PRINTS" id="PR00344">
    <property type="entry name" value="BCTRLSENSOR"/>
</dbReference>
<dbReference type="InterPro" id="IPR050351">
    <property type="entry name" value="BphY/WalK/GraS-like"/>
</dbReference>
<dbReference type="InterPro" id="IPR004358">
    <property type="entry name" value="Sig_transdc_His_kin-like_C"/>
</dbReference>
<dbReference type="InterPro" id="IPR003661">
    <property type="entry name" value="HisK_dim/P_dom"/>
</dbReference>
<dbReference type="PANTHER" id="PTHR45453:SF1">
    <property type="entry name" value="PHOSPHATE REGULON SENSOR PROTEIN PHOR"/>
    <property type="match status" value="1"/>
</dbReference>
<feature type="domain" description="Histidine kinase" evidence="8">
    <location>
        <begin position="283"/>
        <end position="498"/>
    </location>
</feature>
<evidence type="ECO:0000313" key="9">
    <source>
        <dbReference type="EMBL" id="RRD91886.1"/>
    </source>
</evidence>
<dbReference type="CDD" id="cd00075">
    <property type="entry name" value="HATPase"/>
    <property type="match status" value="1"/>
</dbReference>
<keyword evidence="7" id="KW-0812">Transmembrane</keyword>
<feature type="transmembrane region" description="Helical" evidence="7">
    <location>
        <begin position="7"/>
        <end position="28"/>
    </location>
</feature>
<dbReference type="RefSeq" id="WP_125238982.1">
    <property type="nucleotide sequence ID" value="NZ_RQYF01000020.1"/>
</dbReference>
<evidence type="ECO:0000256" key="7">
    <source>
        <dbReference type="SAM" id="Phobius"/>
    </source>
</evidence>
<keyword evidence="7" id="KW-1133">Transmembrane helix</keyword>
<dbReference type="Proteomes" id="UP000279562">
    <property type="component" value="Unassembled WGS sequence"/>
</dbReference>
<evidence type="ECO:0000256" key="5">
    <source>
        <dbReference type="ARBA" id="ARBA00022777"/>
    </source>
</evidence>
<dbReference type="SMART" id="SM00387">
    <property type="entry name" value="HATPase_c"/>
    <property type="match status" value="1"/>
</dbReference>
<evidence type="ECO:0000256" key="1">
    <source>
        <dbReference type="ARBA" id="ARBA00000085"/>
    </source>
</evidence>
<dbReference type="InterPro" id="IPR036097">
    <property type="entry name" value="HisK_dim/P_sf"/>
</dbReference>
<proteinExistence type="predicted"/>
<organism evidence="9 10">
    <name type="scientific">Prevotella heparinolytica</name>
    <dbReference type="NCBI Taxonomy" id="28113"/>
    <lineage>
        <taxon>Bacteria</taxon>
        <taxon>Pseudomonadati</taxon>
        <taxon>Bacteroidota</taxon>
        <taxon>Bacteroidia</taxon>
        <taxon>Bacteroidales</taxon>
        <taxon>Bacteroidaceae</taxon>
        <taxon>Bacteroides</taxon>
    </lineage>
</organism>
<dbReference type="GO" id="GO:0016036">
    <property type="term" value="P:cellular response to phosphate starvation"/>
    <property type="evidence" value="ECO:0007669"/>
    <property type="project" value="TreeGrafter"/>
</dbReference>
<dbReference type="PANTHER" id="PTHR45453">
    <property type="entry name" value="PHOSPHATE REGULON SENSOR PROTEIN PHOR"/>
    <property type="match status" value="1"/>
</dbReference>
<dbReference type="GO" id="GO:0005886">
    <property type="term" value="C:plasma membrane"/>
    <property type="evidence" value="ECO:0007669"/>
    <property type="project" value="TreeGrafter"/>
</dbReference>
<evidence type="ECO:0000256" key="3">
    <source>
        <dbReference type="ARBA" id="ARBA00022553"/>
    </source>
</evidence>
<dbReference type="PROSITE" id="PS50109">
    <property type="entry name" value="HIS_KIN"/>
    <property type="match status" value="1"/>
</dbReference>
<name>A0A3P2AAX6_9BACE</name>
<evidence type="ECO:0000256" key="2">
    <source>
        <dbReference type="ARBA" id="ARBA00012438"/>
    </source>
</evidence>
<dbReference type="InterPro" id="IPR036890">
    <property type="entry name" value="HATPase_C_sf"/>
</dbReference>
<accession>A0A3P2AAX6</accession>
<dbReference type="SUPFAM" id="SSF47384">
    <property type="entry name" value="Homodimeric domain of signal transducing histidine kinase"/>
    <property type="match status" value="1"/>
</dbReference>
<dbReference type="SUPFAM" id="SSF55874">
    <property type="entry name" value="ATPase domain of HSP90 chaperone/DNA topoisomerase II/histidine kinase"/>
    <property type="match status" value="1"/>
</dbReference>
<dbReference type="GO" id="GO:0004721">
    <property type="term" value="F:phosphoprotein phosphatase activity"/>
    <property type="evidence" value="ECO:0007669"/>
    <property type="project" value="TreeGrafter"/>
</dbReference>
<evidence type="ECO:0000256" key="6">
    <source>
        <dbReference type="ARBA" id="ARBA00023012"/>
    </source>
</evidence>
<dbReference type="FunFam" id="3.30.565.10:FF:000006">
    <property type="entry name" value="Sensor histidine kinase WalK"/>
    <property type="match status" value="1"/>
</dbReference>
<protein>
    <recommendedName>
        <fullName evidence="2">histidine kinase</fullName>
        <ecNumber evidence="2">2.7.13.3</ecNumber>
    </recommendedName>
</protein>
<evidence type="ECO:0000256" key="4">
    <source>
        <dbReference type="ARBA" id="ARBA00022679"/>
    </source>
</evidence>
<gene>
    <name evidence="9" type="ORF">EII33_06325</name>
</gene>
<comment type="caution">
    <text evidence="9">The sequence shown here is derived from an EMBL/GenBank/DDBJ whole genome shotgun (WGS) entry which is preliminary data.</text>
</comment>
<keyword evidence="10" id="KW-1185">Reference proteome</keyword>
<reference evidence="9 10" key="1">
    <citation type="submission" date="2018-11" db="EMBL/GenBank/DDBJ databases">
        <title>Genomes From Bacteria Associated with the Canine Oral Cavity: a Test Case for Automated Genome-Based Taxonomic Assignment.</title>
        <authorList>
            <person name="Coil D.A."/>
            <person name="Jospin G."/>
            <person name="Darling A.E."/>
            <person name="Wallis C."/>
            <person name="Davis I.J."/>
            <person name="Harris S."/>
            <person name="Eisen J.A."/>
            <person name="Holcombe L.J."/>
            <person name="O'Flynn C."/>
        </authorList>
    </citation>
    <scope>NUCLEOTIDE SEQUENCE [LARGE SCALE GENOMIC DNA]</scope>
    <source>
        <strain evidence="9 10">OH1047_COT-310</strain>
    </source>
</reference>
<dbReference type="AlphaFoldDB" id="A0A3P2AAX6"/>